<dbReference type="EMBL" id="BJTG01000009">
    <property type="protein sequence ID" value="GEJ58790.1"/>
    <property type="molecule type" value="Genomic_DNA"/>
</dbReference>
<gene>
    <name evidence="11" type="ORF">AMYX_35310</name>
</gene>
<evidence type="ECO:0000256" key="7">
    <source>
        <dbReference type="SAM" id="Coils"/>
    </source>
</evidence>
<dbReference type="InterPro" id="IPR036097">
    <property type="entry name" value="HisK_dim/P_sf"/>
</dbReference>
<accession>A0A7I9VRS5</accession>
<dbReference type="SMART" id="SM00387">
    <property type="entry name" value="HATPase_c"/>
    <property type="match status" value="1"/>
</dbReference>
<dbReference type="Gene3D" id="1.10.287.130">
    <property type="match status" value="1"/>
</dbReference>
<dbReference type="GO" id="GO:0000155">
    <property type="term" value="F:phosphorelay sensor kinase activity"/>
    <property type="evidence" value="ECO:0007669"/>
    <property type="project" value="InterPro"/>
</dbReference>
<dbReference type="InterPro" id="IPR011006">
    <property type="entry name" value="CheY-like_superfamily"/>
</dbReference>
<dbReference type="CDD" id="cd00082">
    <property type="entry name" value="HisKA"/>
    <property type="match status" value="1"/>
</dbReference>
<dbReference type="RefSeq" id="WP_176067689.1">
    <property type="nucleotide sequence ID" value="NZ_BJTG01000009.1"/>
</dbReference>
<dbReference type="Gene3D" id="3.30.565.10">
    <property type="entry name" value="Histidine kinase-like ATPase, C-terminal domain"/>
    <property type="match status" value="1"/>
</dbReference>
<evidence type="ECO:0000259" key="10">
    <source>
        <dbReference type="PROSITE" id="PS50113"/>
    </source>
</evidence>
<dbReference type="PROSITE" id="PS50109">
    <property type="entry name" value="HIS_KIN"/>
    <property type="match status" value="1"/>
</dbReference>
<comment type="caution">
    <text evidence="11">The sequence shown here is derived from an EMBL/GenBank/DDBJ whole genome shotgun (WGS) entry which is preliminary data.</text>
</comment>
<dbReference type="InterPro" id="IPR003594">
    <property type="entry name" value="HATPase_dom"/>
</dbReference>
<dbReference type="Pfam" id="PF00072">
    <property type="entry name" value="Response_reg"/>
    <property type="match status" value="1"/>
</dbReference>
<dbReference type="SUPFAM" id="SSF55785">
    <property type="entry name" value="PYP-like sensor domain (PAS domain)"/>
    <property type="match status" value="1"/>
</dbReference>
<dbReference type="InterPro" id="IPR001789">
    <property type="entry name" value="Sig_transdc_resp-reg_receiver"/>
</dbReference>
<evidence type="ECO:0000256" key="4">
    <source>
        <dbReference type="ARBA" id="ARBA00022679"/>
    </source>
</evidence>
<name>A0A7I9VRS5_9BACT</name>
<keyword evidence="12" id="KW-1185">Reference proteome</keyword>
<feature type="domain" description="Response regulatory" evidence="9">
    <location>
        <begin position="609"/>
        <end position="725"/>
    </location>
</feature>
<evidence type="ECO:0000259" key="8">
    <source>
        <dbReference type="PROSITE" id="PS50109"/>
    </source>
</evidence>
<evidence type="ECO:0000256" key="1">
    <source>
        <dbReference type="ARBA" id="ARBA00000085"/>
    </source>
</evidence>
<dbReference type="InterPro" id="IPR035965">
    <property type="entry name" value="PAS-like_dom_sf"/>
</dbReference>
<protein>
    <recommendedName>
        <fullName evidence="2">histidine kinase</fullName>
        <ecNumber evidence="2">2.7.13.3</ecNumber>
    </recommendedName>
</protein>
<dbReference type="SUPFAM" id="SSF55781">
    <property type="entry name" value="GAF domain-like"/>
    <property type="match status" value="1"/>
</dbReference>
<dbReference type="InterPro" id="IPR000014">
    <property type="entry name" value="PAS"/>
</dbReference>
<organism evidence="11 12">
    <name type="scientific">Anaeromyxobacter diazotrophicus</name>
    <dbReference type="NCBI Taxonomy" id="2590199"/>
    <lineage>
        <taxon>Bacteria</taxon>
        <taxon>Pseudomonadati</taxon>
        <taxon>Myxococcota</taxon>
        <taxon>Myxococcia</taxon>
        <taxon>Myxococcales</taxon>
        <taxon>Cystobacterineae</taxon>
        <taxon>Anaeromyxobacteraceae</taxon>
        <taxon>Anaeromyxobacter</taxon>
    </lineage>
</organism>
<dbReference type="InterPro" id="IPR004358">
    <property type="entry name" value="Sig_transdc_His_kin-like_C"/>
</dbReference>
<dbReference type="Gene3D" id="3.30.450.40">
    <property type="match status" value="1"/>
</dbReference>
<dbReference type="InterPro" id="IPR036890">
    <property type="entry name" value="HATPase_C_sf"/>
</dbReference>
<dbReference type="PANTHER" id="PTHR43065">
    <property type="entry name" value="SENSOR HISTIDINE KINASE"/>
    <property type="match status" value="1"/>
</dbReference>
<dbReference type="SMART" id="SM00388">
    <property type="entry name" value="HisKA"/>
    <property type="match status" value="1"/>
</dbReference>
<evidence type="ECO:0000256" key="2">
    <source>
        <dbReference type="ARBA" id="ARBA00012438"/>
    </source>
</evidence>
<dbReference type="CDD" id="cd00130">
    <property type="entry name" value="PAS"/>
    <property type="match status" value="1"/>
</dbReference>
<dbReference type="InterPro" id="IPR003018">
    <property type="entry name" value="GAF"/>
</dbReference>
<evidence type="ECO:0000256" key="5">
    <source>
        <dbReference type="ARBA" id="ARBA00022777"/>
    </source>
</evidence>
<evidence type="ECO:0000256" key="6">
    <source>
        <dbReference type="PROSITE-ProRule" id="PRU00169"/>
    </source>
</evidence>
<dbReference type="SUPFAM" id="SSF47384">
    <property type="entry name" value="Homodimeric domain of signal transducing histidine kinase"/>
    <property type="match status" value="1"/>
</dbReference>
<dbReference type="Proteomes" id="UP000503640">
    <property type="component" value="Unassembled WGS sequence"/>
</dbReference>
<reference evidence="12" key="1">
    <citation type="journal article" date="2020" name="Appl. Environ. Microbiol.">
        <title>Diazotrophic Anaeromyxobacter Isolates from Soils.</title>
        <authorList>
            <person name="Masuda Y."/>
            <person name="Yamanaka H."/>
            <person name="Xu Z.X."/>
            <person name="Shiratori Y."/>
            <person name="Aono T."/>
            <person name="Amachi S."/>
            <person name="Senoo K."/>
            <person name="Itoh H."/>
        </authorList>
    </citation>
    <scope>NUCLEOTIDE SEQUENCE [LARGE SCALE GENOMIC DNA]</scope>
    <source>
        <strain evidence="12">R267</strain>
    </source>
</reference>
<dbReference type="SMART" id="SM00091">
    <property type="entry name" value="PAS"/>
    <property type="match status" value="1"/>
</dbReference>
<dbReference type="SMART" id="SM00448">
    <property type="entry name" value="REC"/>
    <property type="match status" value="1"/>
</dbReference>
<dbReference type="SUPFAM" id="SSF55874">
    <property type="entry name" value="ATPase domain of HSP90 chaperone/DNA topoisomerase II/histidine kinase"/>
    <property type="match status" value="1"/>
</dbReference>
<dbReference type="Pfam" id="PF08448">
    <property type="entry name" value="PAS_4"/>
    <property type="match status" value="1"/>
</dbReference>
<dbReference type="InterPro" id="IPR013656">
    <property type="entry name" value="PAS_4"/>
</dbReference>
<dbReference type="Gene3D" id="3.40.50.2300">
    <property type="match status" value="1"/>
</dbReference>
<dbReference type="SMART" id="SM00065">
    <property type="entry name" value="GAF"/>
    <property type="match status" value="1"/>
</dbReference>
<dbReference type="AlphaFoldDB" id="A0A7I9VRS5"/>
<dbReference type="EC" id="2.7.13.3" evidence="2"/>
<evidence type="ECO:0000259" key="9">
    <source>
        <dbReference type="PROSITE" id="PS50110"/>
    </source>
</evidence>
<sequence>MAHQGERATLQVPGPPEAAPVLRRDAEALLRLVVESTPGAIAIFDRHMRYLAVSRRWQEAYRLRGEDVLGRSHYEVFPELPERWKEVHRRCLAGAVESCDEDPFVRADGRLDWVKWEIRPWYDAAGEIGGLVLLSEVVTGRKLAEEALRRKHRALLMLTRCTEAMLRAETEEALYAEVCRVIVETGGYPMCWVGAPQEDERRSVVPVASAGDAGDYLATVDVVWADVERGRGPTGTALRTLRPVVGVDFVADPALAPWRESALRHGLRCSSALPLVWEGERLGVLTMYSGEARAFDEAEIQFLSQLADDLAYGVHALQERARRVEAERQRAEALEQLAAEKERLRQSQKLESVGRLAGGVAHDFNNLLTVILSCSEALRRDLSHGQPPDPEDVAEIHAAGERARDLTRQLLTFARKQVIAPAPLDLNAVVRGSERLLRRVLGEQVELHVALEPAPWTVLCDAAQMEQVILNLAVNARDAMPDGGQLSLATANVTVAPGGGAGEPALAPGEWVRLSVRDAGHGMTAEVKAHLFEPFFTTKRQGQGTGLGLATVYGIVEQSGGAIRVESEPGLGTTFELWFPRARAAAAAAAPAAAPAASPGAAGVRGSETILVVEDDAQVREVTARALRAGGYRVLVEGSAGAALEAAARAQGRIDLVVTDVVMPDVDGRALAEALRAHHGVRRVLFVSGYTRELIDHGCVLDRGIEFLPKPFTAATLLGRVRSLLDA</sequence>
<dbReference type="PANTHER" id="PTHR43065:SF42">
    <property type="entry name" value="TWO-COMPONENT SENSOR PPRA"/>
    <property type="match status" value="1"/>
</dbReference>
<dbReference type="Pfam" id="PF00512">
    <property type="entry name" value="HisKA"/>
    <property type="match status" value="1"/>
</dbReference>
<dbReference type="PROSITE" id="PS50113">
    <property type="entry name" value="PAC"/>
    <property type="match status" value="1"/>
</dbReference>
<dbReference type="PRINTS" id="PR00344">
    <property type="entry name" value="BCTRLSENSOR"/>
</dbReference>
<dbReference type="Pfam" id="PF13185">
    <property type="entry name" value="GAF_2"/>
    <property type="match status" value="1"/>
</dbReference>
<feature type="modified residue" description="4-aspartylphosphate" evidence="6">
    <location>
        <position position="660"/>
    </location>
</feature>
<dbReference type="PROSITE" id="PS50110">
    <property type="entry name" value="RESPONSE_REGULATORY"/>
    <property type="match status" value="1"/>
</dbReference>
<keyword evidence="4" id="KW-0808">Transferase</keyword>
<dbReference type="NCBIfam" id="TIGR00229">
    <property type="entry name" value="sensory_box"/>
    <property type="match status" value="1"/>
</dbReference>
<dbReference type="Pfam" id="PF02518">
    <property type="entry name" value="HATPase_c"/>
    <property type="match status" value="1"/>
</dbReference>
<dbReference type="Gene3D" id="3.30.450.20">
    <property type="entry name" value="PAS domain"/>
    <property type="match status" value="1"/>
</dbReference>
<keyword evidence="5" id="KW-0418">Kinase</keyword>
<dbReference type="InterPro" id="IPR029016">
    <property type="entry name" value="GAF-like_dom_sf"/>
</dbReference>
<keyword evidence="3 6" id="KW-0597">Phosphoprotein</keyword>
<keyword evidence="7" id="KW-0175">Coiled coil</keyword>
<feature type="domain" description="Histidine kinase" evidence="8">
    <location>
        <begin position="359"/>
        <end position="583"/>
    </location>
</feature>
<dbReference type="InterPro" id="IPR003661">
    <property type="entry name" value="HisK_dim/P_dom"/>
</dbReference>
<proteinExistence type="predicted"/>
<dbReference type="InterPro" id="IPR000700">
    <property type="entry name" value="PAS-assoc_C"/>
</dbReference>
<feature type="domain" description="PAC" evidence="10">
    <location>
        <begin position="98"/>
        <end position="150"/>
    </location>
</feature>
<evidence type="ECO:0000313" key="12">
    <source>
        <dbReference type="Proteomes" id="UP000503640"/>
    </source>
</evidence>
<evidence type="ECO:0000256" key="3">
    <source>
        <dbReference type="ARBA" id="ARBA00022553"/>
    </source>
</evidence>
<feature type="coiled-coil region" evidence="7">
    <location>
        <begin position="314"/>
        <end position="351"/>
    </location>
</feature>
<dbReference type="SUPFAM" id="SSF52172">
    <property type="entry name" value="CheY-like"/>
    <property type="match status" value="1"/>
</dbReference>
<comment type="catalytic activity">
    <reaction evidence="1">
        <text>ATP + protein L-histidine = ADP + protein N-phospho-L-histidine.</text>
        <dbReference type="EC" id="2.7.13.3"/>
    </reaction>
</comment>
<dbReference type="InterPro" id="IPR005467">
    <property type="entry name" value="His_kinase_dom"/>
</dbReference>
<evidence type="ECO:0000313" key="11">
    <source>
        <dbReference type="EMBL" id="GEJ58790.1"/>
    </source>
</evidence>